<sequence length="47" mass="5497">MEDKQRLRWSEYLKFEVDRGIPTIPLNDAEKLNVFAEDMLETSIAAL</sequence>
<dbReference type="EMBL" id="JARJLM010000455">
    <property type="protein sequence ID" value="MDF3836712.1"/>
    <property type="molecule type" value="Genomic_DNA"/>
</dbReference>
<comment type="caution">
    <text evidence="1">The sequence shown here is derived from an EMBL/GenBank/DDBJ whole genome shotgun (WGS) entry which is preliminary data.</text>
</comment>
<reference evidence="1 2" key="1">
    <citation type="submission" date="2023-03" db="EMBL/GenBank/DDBJ databases">
        <title>Draft assemblies of triclosan tolerant bacteria isolated from returned activated sludge.</title>
        <authorList>
            <person name="Van Hamelsveld S."/>
        </authorList>
    </citation>
    <scope>NUCLEOTIDE SEQUENCE [LARGE SCALE GENOMIC DNA]</scope>
    <source>
        <strain evidence="1 2">GW210010_S58</strain>
    </source>
</reference>
<evidence type="ECO:0000313" key="1">
    <source>
        <dbReference type="EMBL" id="MDF3836712.1"/>
    </source>
</evidence>
<keyword evidence="2" id="KW-1185">Reference proteome</keyword>
<proteinExistence type="predicted"/>
<dbReference type="RefSeq" id="WP_276267110.1">
    <property type="nucleotide sequence ID" value="NZ_JARJLM010000455.1"/>
</dbReference>
<organism evidence="1 2">
    <name type="scientific">Cupriavidus basilensis</name>
    <dbReference type="NCBI Taxonomy" id="68895"/>
    <lineage>
        <taxon>Bacteria</taxon>
        <taxon>Pseudomonadati</taxon>
        <taxon>Pseudomonadota</taxon>
        <taxon>Betaproteobacteria</taxon>
        <taxon>Burkholderiales</taxon>
        <taxon>Burkholderiaceae</taxon>
        <taxon>Cupriavidus</taxon>
    </lineage>
</organism>
<evidence type="ECO:0000313" key="2">
    <source>
        <dbReference type="Proteomes" id="UP001216674"/>
    </source>
</evidence>
<gene>
    <name evidence="1" type="ORF">P3W85_27700</name>
</gene>
<protein>
    <submittedName>
        <fullName evidence="1">Uncharacterized protein</fullName>
    </submittedName>
</protein>
<name>A0ABT6AWV4_9BURK</name>
<dbReference type="Proteomes" id="UP001216674">
    <property type="component" value="Unassembled WGS sequence"/>
</dbReference>
<accession>A0ABT6AWV4</accession>